<accession>A0A1R3L3N1</accession>
<organism evidence="2 3">
    <name type="scientific">Corchorus olitorius</name>
    <dbReference type="NCBI Taxonomy" id="93759"/>
    <lineage>
        <taxon>Eukaryota</taxon>
        <taxon>Viridiplantae</taxon>
        <taxon>Streptophyta</taxon>
        <taxon>Embryophyta</taxon>
        <taxon>Tracheophyta</taxon>
        <taxon>Spermatophyta</taxon>
        <taxon>Magnoliopsida</taxon>
        <taxon>eudicotyledons</taxon>
        <taxon>Gunneridae</taxon>
        <taxon>Pentapetalae</taxon>
        <taxon>rosids</taxon>
        <taxon>malvids</taxon>
        <taxon>Malvales</taxon>
        <taxon>Malvaceae</taxon>
        <taxon>Grewioideae</taxon>
        <taxon>Apeibeae</taxon>
        <taxon>Corchorus</taxon>
    </lineage>
</organism>
<dbReference type="Proteomes" id="UP000187203">
    <property type="component" value="Unassembled WGS sequence"/>
</dbReference>
<proteinExistence type="predicted"/>
<gene>
    <name evidence="2" type="ORF">COLO4_00561</name>
</gene>
<dbReference type="EMBL" id="AWUE01002713">
    <property type="protein sequence ID" value="OMP13954.1"/>
    <property type="molecule type" value="Genomic_DNA"/>
</dbReference>
<feature type="region of interest" description="Disordered" evidence="1">
    <location>
        <begin position="1"/>
        <end position="54"/>
    </location>
</feature>
<evidence type="ECO:0000313" key="2">
    <source>
        <dbReference type="EMBL" id="OMP13954.1"/>
    </source>
</evidence>
<evidence type="ECO:0000313" key="3">
    <source>
        <dbReference type="Proteomes" id="UP000187203"/>
    </source>
</evidence>
<sequence>MVREHPTRKREEADQLARSTKRIKARGDGTKTVVSSSLEVTMEESPFQNSPSRM</sequence>
<comment type="caution">
    <text evidence="2">The sequence shown here is derived from an EMBL/GenBank/DDBJ whole genome shotgun (WGS) entry which is preliminary data.</text>
</comment>
<evidence type="ECO:0000256" key="1">
    <source>
        <dbReference type="SAM" id="MobiDB-lite"/>
    </source>
</evidence>
<protein>
    <submittedName>
        <fullName evidence="2">Isochorismate synthase</fullName>
    </submittedName>
</protein>
<reference evidence="3" key="1">
    <citation type="submission" date="2013-09" db="EMBL/GenBank/DDBJ databases">
        <title>Corchorus olitorius genome sequencing.</title>
        <authorList>
            <person name="Alam M."/>
            <person name="Haque M.S."/>
            <person name="Islam M.S."/>
            <person name="Emdad E.M."/>
            <person name="Islam M.M."/>
            <person name="Ahmed B."/>
            <person name="Halim A."/>
            <person name="Hossen Q.M.M."/>
            <person name="Hossain M.Z."/>
            <person name="Ahmed R."/>
            <person name="Khan M.M."/>
            <person name="Islam R."/>
            <person name="Rashid M.M."/>
            <person name="Khan S.A."/>
            <person name="Rahman M.S."/>
            <person name="Alam M."/>
            <person name="Yahiya A.S."/>
            <person name="Khan M.S."/>
            <person name="Azam M.S."/>
            <person name="Haque T."/>
            <person name="Lashkar M.Z.H."/>
            <person name="Akhand A.I."/>
            <person name="Morshed G."/>
            <person name="Roy S."/>
            <person name="Uddin K.S."/>
            <person name="Rabeya T."/>
            <person name="Hossain A.S."/>
            <person name="Chowdhury A."/>
            <person name="Snigdha A.R."/>
            <person name="Mortoza M.S."/>
            <person name="Matin S.A."/>
            <person name="Hoque S.M.E."/>
            <person name="Islam M.K."/>
            <person name="Roy D.K."/>
            <person name="Haider R."/>
            <person name="Moosa M.M."/>
            <person name="Elias S.M."/>
            <person name="Hasan A.M."/>
            <person name="Jahan S."/>
            <person name="Shafiuddin M."/>
            <person name="Mahmood N."/>
            <person name="Shommy N.S."/>
        </authorList>
    </citation>
    <scope>NUCLEOTIDE SEQUENCE [LARGE SCALE GENOMIC DNA]</scope>
    <source>
        <strain evidence="3">cv. O-4</strain>
    </source>
</reference>
<dbReference type="AlphaFoldDB" id="A0A1R3L3N1"/>
<keyword evidence="3" id="KW-1185">Reference proteome</keyword>
<name>A0A1R3L3N1_9ROSI</name>
<feature type="compositionally biased region" description="Basic and acidic residues" evidence="1">
    <location>
        <begin position="1"/>
        <end position="15"/>
    </location>
</feature>